<evidence type="ECO:0000256" key="7">
    <source>
        <dbReference type="ARBA" id="ARBA00022840"/>
    </source>
</evidence>
<dbReference type="Pfam" id="PF07730">
    <property type="entry name" value="HisKA_3"/>
    <property type="match status" value="1"/>
</dbReference>
<dbReference type="Pfam" id="PF02518">
    <property type="entry name" value="HATPase_c"/>
    <property type="match status" value="1"/>
</dbReference>
<evidence type="ECO:0000256" key="6">
    <source>
        <dbReference type="ARBA" id="ARBA00022777"/>
    </source>
</evidence>
<dbReference type="InterPro" id="IPR055558">
    <property type="entry name" value="DUF7134"/>
</dbReference>
<feature type="coiled-coil region" evidence="9">
    <location>
        <begin position="151"/>
        <end position="178"/>
    </location>
</feature>
<dbReference type="Pfam" id="PF23539">
    <property type="entry name" value="DUF7134"/>
    <property type="match status" value="1"/>
</dbReference>
<keyword evidence="3" id="KW-0597">Phosphoprotein</keyword>
<keyword evidence="7" id="KW-0067">ATP-binding</keyword>
<organism evidence="13 14">
    <name type="scientific">Actinomadura violacea</name>
    <dbReference type="NCBI Taxonomy" id="2819934"/>
    <lineage>
        <taxon>Bacteria</taxon>
        <taxon>Bacillati</taxon>
        <taxon>Actinomycetota</taxon>
        <taxon>Actinomycetes</taxon>
        <taxon>Streptosporangiales</taxon>
        <taxon>Thermomonosporaceae</taxon>
        <taxon>Actinomadura</taxon>
    </lineage>
</organism>
<dbReference type="Gene3D" id="1.20.5.1930">
    <property type="match status" value="1"/>
</dbReference>
<name>A0ABS3S1L1_9ACTN</name>
<sequence length="385" mass="39600">MATSPVFAPVRRLAGSWWSDVALTGVVAVAQVWPLLFTDAQAGRPWDQWGYVATIGSAVPLLWRRRAPAAAALLTVMVGSTYDLADTVPSQPLWYGALIAIYGVAARSRPAVRLAVFALLCAGGLATVGSADTALRGVVLYVTAYALGRAAAGSRAQAAVLEERAARLERERRLDAERAAERERARIARDMHDVLAHSISLMVVQAEAGPVVLGSAPDRAAAAFDTIAGTGRDALGQLRRMLAVLKDEDGPRAPQPTLDDLPALAAQVSGAGLRVGCSAEGEPRPLPADCGVAAYRIAQEALTNVVKHAGAGTAEIRLTWADDALTISVVDDGRGAGTGLPSGGNGLIGIRERAAACGGTATAGPRADGPGFEVSARLPLAGAAA</sequence>
<evidence type="ECO:0000313" key="14">
    <source>
        <dbReference type="Proteomes" id="UP000680206"/>
    </source>
</evidence>
<protein>
    <recommendedName>
        <fullName evidence="2">histidine kinase</fullName>
        <ecNumber evidence="2">2.7.13.3</ecNumber>
    </recommendedName>
</protein>
<evidence type="ECO:0000256" key="4">
    <source>
        <dbReference type="ARBA" id="ARBA00022679"/>
    </source>
</evidence>
<dbReference type="InterPro" id="IPR050482">
    <property type="entry name" value="Sensor_HK_TwoCompSys"/>
</dbReference>
<dbReference type="PANTHER" id="PTHR24421">
    <property type="entry name" value="NITRATE/NITRITE SENSOR PROTEIN NARX-RELATED"/>
    <property type="match status" value="1"/>
</dbReference>
<proteinExistence type="predicted"/>
<dbReference type="PANTHER" id="PTHR24421:SF10">
    <property type="entry name" value="NITRATE_NITRITE SENSOR PROTEIN NARQ"/>
    <property type="match status" value="1"/>
</dbReference>
<evidence type="ECO:0000259" key="10">
    <source>
        <dbReference type="Pfam" id="PF02518"/>
    </source>
</evidence>
<dbReference type="InterPro" id="IPR003594">
    <property type="entry name" value="HATPase_dom"/>
</dbReference>
<evidence type="ECO:0000256" key="2">
    <source>
        <dbReference type="ARBA" id="ARBA00012438"/>
    </source>
</evidence>
<dbReference type="EMBL" id="JAGEPF010000024">
    <property type="protein sequence ID" value="MBO2462877.1"/>
    <property type="molecule type" value="Genomic_DNA"/>
</dbReference>
<evidence type="ECO:0000256" key="3">
    <source>
        <dbReference type="ARBA" id="ARBA00022553"/>
    </source>
</evidence>
<reference evidence="13 14" key="1">
    <citation type="submission" date="2021-03" db="EMBL/GenBank/DDBJ databases">
        <title>Actinomadura violae sp. nov., isolated from lichen in Thailand.</title>
        <authorList>
            <person name="Kanchanasin P."/>
            <person name="Saeng-In P."/>
            <person name="Phongsopitanun W."/>
            <person name="Yuki M."/>
            <person name="Kudo T."/>
            <person name="Ohkuma M."/>
            <person name="Tanasupawat S."/>
        </authorList>
    </citation>
    <scope>NUCLEOTIDE SEQUENCE [LARGE SCALE GENOMIC DNA]</scope>
    <source>
        <strain evidence="13 14">LCR2-06</strain>
    </source>
</reference>
<evidence type="ECO:0000256" key="5">
    <source>
        <dbReference type="ARBA" id="ARBA00022741"/>
    </source>
</evidence>
<dbReference type="EC" id="2.7.13.3" evidence="2"/>
<keyword evidence="4" id="KW-0808">Transferase</keyword>
<keyword evidence="5" id="KW-0547">Nucleotide-binding</keyword>
<comment type="caution">
    <text evidence="13">The sequence shown here is derived from an EMBL/GenBank/DDBJ whole genome shotgun (WGS) entry which is preliminary data.</text>
</comment>
<dbReference type="InterPro" id="IPR011712">
    <property type="entry name" value="Sig_transdc_His_kin_sub3_dim/P"/>
</dbReference>
<evidence type="ECO:0000256" key="9">
    <source>
        <dbReference type="SAM" id="Coils"/>
    </source>
</evidence>
<dbReference type="RefSeq" id="WP_208247556.1">
    <property type="nucleotide sequence ID" value="NZ_JAGEPF010000024.1"/>
</dbReference>
<keyword evidence="6 13" id="KW-0418">Kinase</keyword>
<feature type="domain" description="DUF7134" evidence="12">
    <location>
        <begin position="17"/>
        <end position="143"/>
    </location>
</feature>
<keyword evidence="9" id="KW-0175">Coiled coil</keyword>
<feature type="domain" description="Signal transduction histidine kinase subgroup 3 dimerisation and phosphoacceptor" evidence="11">
    <location>
        <begin position="183"/>
        <end position="248"/>
    </location>
</feature>
<dbReference type="Proteomes" id="UP000680206">
    <property type="component" value="Unassembled WGS sequence"/>
</dbReference>
<feature type="domain" description="Histidine kinase/HSP90-like ATPase" evidence="10">
    <location>
        <begin position="294"/>
        <end position="381"/>
    </location>
</feature>
<comment type="catalytic activity">
    <reaction evidence="1">
        <text>ATP + protein L-histidine = ADP + protein N-phospho-L-histidine.</text>
        <dbReference type="EC" id="2.7.13.3"/>
    </reaction>
</comment>
<accession>A0ABS3S1L1</accession>
<dbReference type="SUPFAM" id="SSF55874">
    <property type="entry name" value="ATPase domain of HSP90 chaperone/DNA topoisomerase II/histidine kinase"/>
    <property type="match status" value="1"/>
</dbReference>
<evidence type="ECO:0000259" key="12">
    <source>
        <dbReference type="Pfam" id="PF23539"/>
    </source>
</evidence>
<evidence type="ECO:0000259" key="11">
    <source>
        <dbReference type="Pfam" id="PF07730"/>
    </source>
</evidence>
<evidence type="ECO:0000256" key="8">
    <source>
        <dbReference type="ARBA" id="ARBA00023012"/>
    </source>
</evidence>
<dbReference type="Gene3D" id="3.30.565.10">
    <property type="entry name" value="Histidine kinase-like ATPase, C-terminal domain"/>
    <property type="match status" value="1"/>
</dbReference>
<gene>
    <name evidence="13" type="ORF">J4709_35445</name>
</gene>
<evidence type="ECO:0000313" key="13">
    <source>
        <dbReference type="EMBL" id="MBO2462877.1"/>
    </source>
</evidence>
<dbReference type="GO" id="GO:0016301">
    <property type="term" value="F:kinase activity"/>
    <property type="evidence" value="ECO:0007669"/>
    <property type="project" value="UniProtKB-KW"/>
</dbReference>
<keyword evidence="14" id="KW-1185">Reference proteome</keyword>
<keyword evidence="8" id="KW-0902">Two-component regulatory system</keyword>
<dbReference type="InterPro" id="IPR036890">
    <property type="entry name" value="HATPase_C_sf"/>
</dbReference>
<evidence type="ECO:0000256" key="1">
    <source>
        <dbReference type="ARBA" id="ARBA00000085"/>
    </source>
</evidence>
<dbReference type="CDD" id="cd16917">
    <property type="entry name" value="HATPase_UhpB-NarQ-NarX-like"/>
    <property type="match status" value="1"/>
</dbReference>